<reference evidence="5" key="2">
    <citation type="journal article" date="2019" name="Int. J. Syst. Evol. Microbiol.">
        <title>The Global Catalogue of Microorganisms (GCM) 10K type strain sequencing project: providing services to taxonomists for standard genome sequencing and annotation.</title>
        <authorList>
            <consortium name="The Broad Institute Genomics Platform"/>
            <consortium name="The Broad Institute Genome Sequencing Center for Infectious Disease"/>
            <person name="Wu L."/>
            <person name="Ma J."/>
        </authorList>
    </citation>
    <scope>NUCLEOTIDE SEQUENCE [LARGE SCALE GENOMIC DNA]</scope>
    <source>
        <strain evidence="5">CGMCC 4.5581</strain>
    </source>
</reference>
<organism evidence="3 4">
    <name type="scientific">Modestobacter marinus</name>
    <dbReference type="NCBI Taxonomy" id="477641"/>
    <lineage>
        <taxon>Bacteria</taxon>
        <taxon>Bacillati</taxon>
        <taxon>Actinomycetota</taxon>
        <taxon>Actinomycetes</taxon>
        <taxon>Geodermatophilales</taxon>
        <taxon>Geodermatophilaceae</taxon>
        <taxon>Modestobacter</taxon>
    </lineage>
</organism>
<reference evidence="2" key="1">
    <citation type="journal article" date="2014" name="Int. J. Syst. Evol. Microbiol.">
        <title>Complete genome of a new Firmicutes species belonging to the dominant human colonic microbiota ('Ruminococcus bicirculans') reveals two chromosomes and a selective capacity to utilize plant glucans.</title>
        <authorList>
            <consortium name="NISC Comparative Sequencing Program"/>
            <person name="Wegmann U."/>
            <person name="Louis P."/>
            <person name="Goesmann A."/>
            <person name="Henrissat B."/>
            <person name="Duncan S.H."/>
            <person name="Flint H.J."/>
        </authorList>
    </citation>
    <scope>NUCLEOTIDE SEQUENCE</scope>
    <source>
        <strain evidence="2">CGMCC 4.5581</strain>
    </source>
</reference>
<dbReference type="Proteomes" id="UP000552836">
    <property type="component" value="Unassembled WGS sequence"/>
</dbReference>
<reference evidence="2" key="4">
    <citation type="submission" date="2024-05" db="EMBL/GenBank/DDBJ databases">
        <authorList>
            <person name="Sun Q."/>
            <person name="Zhou Y."/>
        </authorList>
    </citation>
    <scope>NUCLEOTIDE SEQUENCE</scope>
    <source>
        <strain evidence="2">CGMCC 4.5581</strain>
    </source>
</reference>
<gene>
    <name evidence="3" type="ORF">FB380_001156</name>
    <name evidence="2" type="ORF">GCM10011589_01260</name>
</gene>
<keyword evidence="5" id="KW-1185">Reference proteome</keyword>
<protein>
    <submittedName>
        <fullName evidence="3">Xanthine/CO dehydrogenase XdhC/CoxF family maturation factor</fullName>
    </submittedName>
</protein>
<evidence type="ECO:0000256" key="1">
    <source>
        <dbReference type="SAM" id="MobiDB-lite"/>
    </source>
</evidence>
<sequence length="469" mass="51093">MVIDSADRRRHLRPGSLVTVGERIWVIDQVQPVAVVLDSRTAEPVATVGWPELPPQGPDNWPSGWQVRPADDGLWVQQAGGPLALVTEDGLRSGHLSGGCTLRAVSAHGAWCLPDPPVQDIAATEGTPPRGRGGLHHLYVAHPDRTTATVLLDAEVHAARSQDGDVHLQVETGRWSRRNLGTPDFWDLEPETAWLRLPANEPLPDQLSLSTHASSPPPGTESAEPDGGRRFGYRWLPRPDQDDPLEGPAASDPGPAAVDWRAGWVGHGRDRHAAVLAHEAGTTVQRHRIDLGPGTAHAAIATRGWLWLAVEGPRRYETYTDPAPTALIRVRADDGTVVTVLAADTVDVTEHCWPLPPEPVDAKDYTSFWRDRLTDLDHFWTRSDGHRTPLAGGLSDSRVDVVGTWPDTALHITFAYAPRPGRRLRRIVPLFDELGRQAPPEYAAIHLMETLDTEDIPGAAAPGADHIDV</sequence>
<dbReference type="AlphaFoldDB" id="A0A846LWG1"/>
<comment type="caution">
    <text evidence="3">The sequence shown here is derived from an EMBL/GenBank/DDBJ whole genome shotgun (WGS) entry which is preliminary data.</text>
</comment>
<dbReference type="Proteomes" id="UP000648663">
    <property type="component" value="Unassembled WGS sequence"/>
</dbReference>
<feature type="region of interest" description="Disordered" evidence="1">
    <location>
        <begin position="205"/>
        <end position="257"/>
    </location>
</feature>
<reference evidence="3 4" key="3">
    <citation type="submission" date="2020-02" db="EMBL/GenBank/DDBJ databases">
        <title>Sequencing the genomes of 1000 actinobacteria strains.</title>
        <authorList>
            <person name="Klenk H.-P."/>
        </authorList>
    </citation>
    <scope>NUCLEOTIDE SEQUENCE [LARGE SCALE GENOMIC DNA]</scope>
    <source>
        <strain evidence="3 4">DSM 45201</strain>
    </source>
</reference>
<dbReference type="RefSeq" id="WP_166754254.1">
    <property type="nucleotide sequence ID" value="NZ_BAABJU010000001.1"/>
</dbReference>
<dbReference type="EMBL" id="BMMI01000001">
    <property type="protein sequence ID" value="GGL48483.1"/>
    <property type="molecule type" value="Genomic_DNA"/>
</dbReference>
<evidence type="ECO:0000313" key="5">
    <source>
        <dbReference type="Proteomes" id="UP000648663"/>
    </source>
</evidence>
<accession>A0A846LWG1</accession>
<evidence type="ECO:0000313" key="3">
    <source>
        <dbReference type="EMBL" id="NIH66710.1"/>
    </source>
</evidence>
<proteinExistence type="predicted"/>
<dbReference type="EMBL" id="JAAMPA010000001">
    <property type="protein sequence ID" value="NIH66710.1"/>
    <property type="molecule type" value="Genomic_DNA"/>
</dbReference>
<evidence type="ECO:0000313" key="4">
    <source>
        <dbReference type="Proteomes" id="UP000552836"/>
    </source>
</evidence>
<evidence type="ECO:0000313" key="2">
    <source>
        <dbReference type="EMBL" id="GGL48483.1"/>
    </source>
</evidence>
<name>A0A846LWG1_9ACTN</name>